<protein>
    <submittedName>
        <fullName evidence="2">Pyridoxamine 5'-phosphate oxidase family protein</fullName>
    </submittedName>
</protein>
<accession>A0ABV3DWF6</accession>
<dbReference type="Gene3D" id="2.30.110.10">
    <property type="entry name" value="Electron Transport, Fmn-binding Protein, Chain A"/>
    <property type="match status" value="1"/>
</dbReference>
<dbReference type="Proteomes" id="UP001551482">
    <property type="component" value="Unassembled WGS sequence"/>
</dbReference>
<name>A0ABV3DWF6_9ACTN</name>
<dbReference type="SUPFAM" id="SSF50475">
    <property type="entry name" value="FMN-binding split barrel"/>
    <property type="match status" value="1"/>
</dbReference>
<sequence>MSSAREATGTTEPPSVYARTEATTPTRYRERMRYDAETVHAILDEAFLAHVAFTAFGQPQILPLIFGRDGGRLYLHVSSGSHLAIAVRHAGDEGLPVSFAVTLADSLVLSRAAMHHSMDYRCVIAHGPLRRVTDPAETARGWATMIDHLVPGRYADSRPPSPKEAAQTGLFALDLSDVAAKVRSHGLAEDAADRELGHWAGVVPLRTAAGTPRPDAGVEGEPPAYLKEWLARRG</sequence>
<evidence type="ECO:0000313" key="3">
    <source>
        <dbReference type="Proteomes" id="UP001551482"/>
    </source>
</evidence>
<dbReference type="InterPro" id="IPR012349">
    <property type="entry name" value="Split_barrel_FMN-bd"/>
</dbReference>
<dbReference type="RefSeq" id="WP_358364855.1">
    <property type="nucleotide sequence ID" value="NZ_JBEZFP010000235.1"/>
</dbReference>
<dbReference type="Pfam" id="PF12900">
    <property type="entry name" value="Pyridox_ox_2"/>
    <property type="match status" value="1"/>
</dbReference>
<dbReference type="PANTHER" id="PTHR34071">
    <property type="entry name" value="5-NITROIMIDAZOLE ANTIBIOTICS RESISTANCE PROTEIN, NIMA-FAMILY-RELATED PROTEIN-RELATED"/>
    <property type="match status" value="1"/>
</dbReference>
<organism evidence="2 3">
    <name type="scientific">Streptodolium elevatio</name>
    <dbReference type="NCBI Taxonomy" id="3157996"/>
    <lineage>
        <taxon>Bacteria</taxon>
        <taxon>Bacillati</taxon>
        <taxon>Actinomycetota</taxon>
        <taxon>Actinomycetes</taxon>
        <taxon>Kitasatosporales</taxon>
        <taxon>Streptomycetaceae</taxon>
        <taxon>Streptodolium</taxon>
    </lineage>
</organism>
<dbReference type="InterPro" id="IPR024747">
    <property type="entry name" value="Pyridox_Oxase-rel"/>
</dbReference>
<dbReference type="PANTHER" id="PTHR34071:SF2">
    <property type="entry name" value="FLAVIN-NUCLEOTIDE-BINDING PROTEIN"/>
    <property type="match status" value="1"/>
</dbReference>
<feature type="compositionally biased region" description="Polar residues" evidence="1">
    <location>
        <begin position="1"/>
        <end position="13"/>
    </location>
</feature>
<evidence type="ECO:0000256" key="1">
    <source>
        <dbReference type="SAM" id="MobiDB-lite"/>
    </source>
</evidence>
<comment type="caution">
    <text evidence="2">The sequence shown here is derived from an EMBL/GenBank/DDBJ whole genome shotgun (WGS) entry which is preliminary data.</text>
</comment>
<feature type="region of interest" description="Disordered" evidence="1">
    <location>
        <begin position="1"/>
        <end position="23"/>
    </location>
</feature>
<proteinExistence type="predicted"/>
<dbReference type="EMBL" id="JBEZFP010000235">
    <property type="protein sequence ID" value="MEU8140080.1"/>
    <property type="molecule type" value="Genomic_DNA"/>
</dbReference>
<gene>
    <name evidence="2" type="ORF">AB0C36_42155</name>
</gene>
<keyword evidence="3" id="KW-1185">Reference proteome</keyword>
<evidence type="ECO:0000313" key="2">
    <source>
        <dbReference type="EMBL" id="MEU8140080.1"/>
    </source>
</evidence>
<reference evidence="2 3" key="1">
    <citation type="submission" date="2024-06" db="EMBL/GenBank/DDBJ databases">
        <title>The Natural Products Discovery Center: Release of the First 8490 Sequenced Strains for Exploring Actinobacteria Biosynthetic Diversity.</title>
        <authorList>
            <person name="Kalkreuter E."/>
            <person name="Kautsar S.A."/>
            <person name="Yang D."/>
            <person name="Bader C.D."/>
            <person name="Teijaro C.N."/>
            <person name="Fluegel L."/>
            <person name="Davis C.M."/>
            <person name="Simpson J.R."/>
            <person name="Lauterbach L."/>
            <person name="Steele A.D."/>
            <person name="Gui C."/>
            <person name="Meng S."/>
            <person name="Li G."/>
            <person name="Viehrig K."/>
            <person name="Ye F."/>
            <person name="Su P."/>
            <person name="Kiefer A.F."/>
            <person name="Nichols A."/>
            <person name="Cepeda A.J."/>
            <person name="Yan W."/>
            <person name="Fan B."/>
            <person name="Jiang Y."/>
            <person name="Adhikari A."/>
            <person name="Zheng C.-J."/>
            <person name="Schuster L."/>
            <person name="Cowan T.M."/>
            <person name="Smanski M.J."/>
            <person name="Chevrette M.G."/>
            <person name="De Carvalho L.P.S."/>
            <person name="Shen B."/>
        </authorList>
    </citation>
    <scope>NUCLEOTIDE SEQUENCE [LARGE SCALE GENOMIC DNA]</scope>
    <source>
        <strain evidence="2 3">NPDC048946</strain>
    </source>
</reference>